<comment type="caution">
    <text evidence="4">The sequence shown here is derived from an EMBL/GenBank/DDBJ whole genome shotgun (WGS) entry which is preliminary data.</text>
</comment>
<dbReference type="CDD" id="cd00087">
    <property type="entry name" value="FReD"/>
    <property type="match status" value="1"/>
</dbReference>
<feature type="chain" id="PRO_5035939126" evidence="2">
    <location>
        <begin position="17"/>
        <end position="515"/>
    </location>
</feature>
<dbReference type="InterPro" id="IPR002181">
    <property type="entry name" value="Fibrinogen_a/b/g_C_dom"/>
</dbReference>
<dbReference type="InterPro" id="IPR014716">
    <property type="entry name" value="Fibrinogen_a/b/g_C_1"/>
</dbReference>
<dbReference type="EMBL" id="CAJPWZ010003063">
    <property type="protein sequence ID" value="CAG2250751.1"/>
    <property type="molecule type" value="Genomic_DNA"/>
</dbReference>
<feature type="domain" description="Fibrinogen C-terminal" evidence="3">
    <location>
        <begin position="435"/>
        <end position="515"/>
    </location>
</feature>
<dbReference type="OrthoDB" id="7972392at2759"/>
<evidence type="ECO:0000259" key="3">
    <source>
        <dbReference type="PROSITE" id="PS51406"/>
    </source>
</evidence>
<organism evidence="4 5">
    <name type="scientific">Mytilus edulis</name>
    <name type="common">Blue mussel</name>
    <dbReference type="NCBI Taxonomy" id="6550"/>
    <lineage>
        <taxon>Eukaryota</taxon>
        <taxon>Metazoa</taxon>
        <taxon>Spiralia</taxon>
        <taxon>Lophotrochozoa</taxon>
        <taxon>Mollusca</taxon>
        <taxon>Bivalvia</taxon>
        <taxon>Autobranchia</taxon>
        <taxon>Pteriomorphia</taxon>
        <taxon>Mytilida</taxon>
        <taxon>Mytiloidea</taxon>
        <taxon>Mytilidae</taxon>
        <taxon>Mytilinae</taxon>
        <taxon>Mytilus</taxon>
    </lineage>
</organism>
<protein>
    <submittedName>
        <fullName evidence="4">ANGPT1</fullName>
    </submittedName>
</protein>
<feature type="domain" description="Fibrinogen C-terminal" evidence="3">
    <location>
        <begin position="130"/>
        <end position="312"/>
    </location>
</feature>
<gene>
    <name evidence="4" type="ORF">MEDL_62440</name>
</gene>
<dbReference type="InterPro" id="IPR036056">
    <property type="entry name" value="Fibrinogen-like_C"/>
</dbReference>
<feature type="signal peptide" evidence="2">
    <location>
        <begin position="1"/>
        <end position="16"/>
    </location>
</feature>
<dbReference type="PANTHER" id="PTHR19143">
    <property type="entry name" value="FIBRINOGEN/TENASCIN/ANGIOPOEITIN"/>
    <property type="match status" value="1"/>
</dbReference>
<name>A0A8S3V0A7_MYTED</name>
<keyword evidence="2" id="KW-0732">Signal</keyword>
<dbReference type="PROSITE" id="PS51406">
    <property type="entry name" value="FIBRINOGEN_C_2"/>
    <property type="match status" value="2"/>
</dbReference>
<evidence type="ECO:0000256" key="1">
    <source>
        <dbReference type="SAM" id="MobiDB-lite"/>
    </source>
</evidence>
<dbReference type="SMART" id="SM00186">
    <property type="entry name" value="FBG"/>
    <property type="match status" value="1"/>
</dbReference>
<dbReference type="Gene3D" id="3.90.215.10">
    <property type="entry name" value="Gamma Fibrinogen, chain A, domain 1"/>
    <property type="match status" value="2"/>
</dbReference>
<evidence type="ECO:0000313" key="4">
    <source>
        <dbReference type="EMBL" id="CAG2250751.1"/>
    </source>
</evidence>
<dbReference type="InterPro" id="IPR050373">
    <property type="entry name" value="Fibrinogen_C-term_domain"/>
</dbReference>
<dbReference type="AlphaFoldDB" id="A0A8S3V0A7"/>
<evidence type="ECO:0000313" key="5">
    <source>
        <dbReference type="Proteomes" id="UP000683360"/>
    </source>
</evidence>
<sequence length="515" mass="58424">MKCGSLLCLLLHLTAAITDKAVNVSLLDNQTDPLVAIFDLSKANESLNQNVGDADKTKMDAIKDHFKDKVSVNISDEIRTIVEEVLLKKGYYNYTDAVKKNTDAILRIQDEQKQMSARFNSRIKIIYTTVEKKVKPRECADVDFLKDGVYVIYPRGENQPKRAYCVWQDNRKWTVIQRRFDFSVDFYRSWNEYKEGFGTASGEHWLGNEFIHSISTNGRHRVKFILGKDGTNKYAEYSNFRIKDEKSKYKLKVSGYSGTAGDSIDSVDSQGRANGQKFSTYDRDNDNNKRSNCAIMNEGGWWYNSCDYASLNDMDSYKIINDDDVDVPLLDTQNAPLFATLDMSKANRRIEARVLAAVKAQIGILEEKLNEYVSDIENNSSVSRNNELRIVVENVLKEKGYDNLTAVVKANTDKIPECKDQQTQLPAGTNKGEKGNEFIHGISINGQHRARFILEKDGIKRYADYSNFRVEDEHSKYLLKVSGYSGTAGDSLNGDNSSKIANGQKFSIFEVDNDH</sequence>
<feature type="region of interest" description="Disordered" evidence="1">
    <location>
        <begin position="264"/>
        <end position="283"/>
    </location>
</feature>
<dbReference type="SUPFAM" id="SSF56496">
    <property type="entry name" value="Fibrinogen C-terminal domain-like"/>
    <property type="match status" value="2"/>
</dbReference>
<evidence type="ECO:0000256" key="2">
    <source>
        <dbReference type="SAM" id="SignalP"/>
    </source>
</evidence>
<dbReference type="Proteomes" id="UP000683360">
    <property type="component" value="Unassembled WGS sequence"/>
</dbReference>
<reference evidence="4" key="1">
    <citation type="submission" date="2021-03" db="EMBL/GenBank/DDBJ databases">
        <authorList>
            <person name="Bekaert M."/>
        </authorList>
    </citation>
    <scope>NUCLEOTIDE SEQUENCE</scope>
</reference>
<feature type="compositionally biased region" description="Polar residues" evidence="1">
    <location>
        <begin position="266"/>
        <end position="279"/>
    </location>
</feature>
<dbReference type="Pfam" id="PF00147">
    <property type="entry name" value="Fibrinogen_C"/>
    <property type="match status" value="2"/>
</dbReference>
<proteinExistence type="predicted"/>
<keyword evidence="5" id="KW-1185">Reference proteome</keyword>
<dbReference type="GO" id="GO:0005615">
    <property type="term" value="C:extracellular space"/>
    <property type="evidence" value="ECO:0007669"/>
    <property type="project" value="TreeGrafter"/>
</dbReference>
<accession>A0A8S3V0A7</accession>